<evidence type="ECO:0000313" key="6">
    <source>
        <dbReference type="EMBL" id="AUB60879.1"/>
    </source>
</evidence>
<dbReference type="PROSITE" id="PS51898">
    <property type="entry name" value="TYR_RECOMBINASE"/>
    <property type="match status" value="1"/>
</dbReference>
<dbReference type="InterPro" id="IPR013762">
    <property type="entry name" value="Integrase-like_cat_sf"/>
</dbReference>
<dbReference type="Pfam" id="PF00589">
    <property type="entry name" value="Phage_integrase"/>
    <property type="match status" value="1"/>
</dbReference>
<keyword evidence="1" id="KW-0229">DNA integration</keyword>
<proteinExistence type="predicted"/>
<dbReference type="SUPFAM" id="SSF56349">
    <property type="entry name" value="DNA breaking-rejoining enzymes"/>
    <property type="match status" value="1"/>
</dbReference>
<dbReference type="CDD" id="cd00397">
    <property type="entry name" value="DNA_BRE_C"/>
    <property type="match status" value="1"/>
</dbReference>
<dbReference type="PANTHER" id="PTHR30349:SF41">
    <property type="entry name" value="INTEGRASE_RECOMBINASE PROTEIN MJ0367-RELATED"/>
    <property type="match status" value="1"/>
</dbReference>
<keyword evidence="7" id="KW-1185">Reference proteome</keyword>
<dbReference type="EMBL" id="CP017768">
    <property type="protein sequence ID" value="AUB60879.1"/>
    <property type="molecule type" value="Genomic_DNA"/>
</dbReference>
<dbReference type="PANTHER" id="PTHR30349">
    <property type="entry name" value="PHAGE INTEGRASE-RELATED"/>
    <property type="match status" value="1"/>
</dbReference>
<dbReference type="GO" id="GO:0003677">
    <property type="term" value="F:DNA binding"/>
    <property type="evidence" value="ECO:0007669"/>
    <property type="project" value="UniProtKB-KW"/>
</dbReference>
<sequence length="458" mass="53423">MSSFWHKNHLKNQLKSIISVHYLGSINGYDFSTYLNDLVLTFIRNNKEVKRPMADIEVMGDPKFKQFIQSRRYRERSIKIHHNSLKFYTKFLGKTPTEIIDEAIKEEEDGIRMSSRKIKEYLINFVEYLTELGNAPQTIKNKINSVKTFYHEYDILTPRIRMPKTAENPVLAKIPGKEHIIQALKHTSIRNRAMVLLMSSSGMGSGEIRSLTYNHFIQAINDVLSDLTEEEKLDIFKVQSRVKGKDIIGVWDVIRYKTKTPYITFSTPESIHALVEYLIDNQRNNNPIKSKDDYLFAVNGKPMEENTLHQIFKSINDKCGFGKQGYQRFFRSHAMRKFMGTSLFGAGMDRAKVKMLLGHTEDETNEAYFKFSVKDLKNLYFKYMDAVTIQETKTKTIKSEEYQYLTAKLLEKDETLAKVEQRLEQIEANKKEKRRSIDELFSNPEFLADFQAMAKTLV</sequence>
<dbReference type="GO" id="GO:0006310">
    <property type="term" value="P:DNA recombination"/>
    <property type="evidence" value="ECO:0007669"/>
    <property type="project" value="UniProtKB-KW"/>
</dbReference>
<evidence type="ECO:0000313" key="7">
    <source>
        <dbReference type="Proteomes" id="UP000232631"/>
    </source>
</evidence>
<dbReference type="InterPro" id="IPR011010">
    <property type="entry name" value="DNA_brk_join_enz"/>
</dbReference>
<protein>
    <recommendedName>
        <fullName evidence="5">Tyr recombinase domain-containing protein</fullName>
    </recommendedName>
</protein>
<keyword evidence="2" id="KW-0238">DNA-binding</keyword>
<keyword evidence="3" id="KW-0233">DNA recombination</keyword>
<evidence type="ECO:0000256" key="4">
    <source>
        <dbReference type="SAM" id="Coils"/>
    </source>
</evidence>
<evidence type="ECO:0000256" key="3">
    <source>
        <dbReference type="ARBA" id="ARBA00023172"/>
    </source>
</evidence>
<gene>
    <name evidence="6" type="ORF">BK009_09470</name>
</gene>
<dbReference type="InterPro" id="IPR050090">
    <property type="entry name" value="Tyrosine_recombinase_XerCD"/>
</dbReference>
<dbReference type="Proteomes" id="UP000232631">
    <property type="component" value="Chromosome"/>
</dbReference>
<dbReference type="GO" id="GO:0015074">
    <property type="term" value="P:DNA integration"/>
    <property type="evidence" value="ECO:0007669"/>
    <property type="project" value="UniProtKB-KW"/>
</dbReference>
<feature type="coiled-coil region" evidence="4">
    <location>
        <begin position="409"/>
        <end position="443"/>
    </location>
</feature>
<evidence type="ECO:0000256" key="1">
    <source>
        <dbReference type="ARBA" id="ARBA00022908"/>
    </source>
</evidence>
<keyword evidence="4" id="KW-0175">Coiled coil</keyword>
<reference evidence="6 7" key="1">
    <citation type="submission" date="2016-10" db="EMBL/GenBank/DDBJ databases">
        <title>Comparative genomics between deep and shallow subseafloor isolates.</title>
        <authorList>
            <person name="Ishii S."/>
            <person name="Miller J.R."/>
            <person name="Sutton G."/>
            <person name="Suzuki S."/>
            <person name="Methe B."/>
            <person name="Inagaki F."/>
            <person name="Imachi H."/>
        </authorList>
    </citation>
    <scope>NUCLEOTIDE SEQUENCE [LARGE SCALE GENOMIC DNA]</scope>
    <source>
        <strain evidence="6 7">A8p</strain>
    </source>
</reference>
<accession>A0A2H4VS04</accession>
<dbReference type="KEGG" id="msub:BK009_09470"/>
<name>A0A2H4VS04_9EURY</name>
<evidence type="ECO:0000259" key="5">
    <source>
        <dbReference type="PROSITE" id="PS51898"/>
    </source>
</evidence>
<feature type="domain" description="Tyr recombinase" evidence="5">
    <location>
        <begin position="166"/>
        <end position="381"/>
    </location>
</feature>
<dbReference type="InterPro" id="IPR002104">
    <property type="entry name" value="Integrase_catalytic"/>
</dbReference>
<organism evidence="6 7">
    <name type="scientific">Methanobacterium subterraneum</name>
    <dbReference type="NCBI Taxonomy" id="59277"/>
    <lineage>
        <taxon>Archaea</taxon>
        <taxon>Methanobacteriati</taxon>
        <taxon>Methanobacteriota</taxon>
        <taxon>Methanomada group</taxon>
        <taxon>Methanobacteria</taxon>
        <taxon>Methanobacteriales</taxon>
        <taxon>Methanobacteriaceae</taxon>
        <taxon>Methanobacterium</taxon>
    </lineage>
</organism>
<dbReference type="Gene3D" id="1.10.443.10">
    <property type="entry name" value="Intergrase catalytic core"/>
    <property type="match status" value="1"/>
</dbReference>
<evidence type="ECO:0000256" key="2">
    <source>
        <dbReference type="ARBA" id="ARBA00023125"/>
    </source>
</evidence>
<dbReference type="AlphaFoldDB" id="A0A2H4VS04"/>